<dbReference type="GO" id="GO:0051301">
    <property type="term" value="P:cell division"/>
    <property type="evidence" value="ECO:0007669"/>
    <property type="project" value="UniProtKB-UniRule"/>
</dbReference>
<feature type="domain" description="Tyr recombinase" evidence="12">
    <location>
        <begin position="108"/>
        <end position="294"/>
    </location>
</feature>
<evidence type="ECO:0000256" key="2">
    <source>
        <dbReference type="ARBA" id="ARBA00006657"/>
    </source>
</evidence>
<dbReference type="GO" id="GO:0006313">
    <property type="term" value="P:DNA transposition"/>
    <property type="evidence" value="ECO:0007669"/>
    <property type="project" value="UniProtKB-UniRule"/>
</dbReference>
<feature type="active site" description="O-(3'-phospho-DNA)-tyrosine intermediate" evidence="10">
    <location>
        <position position="281"/>
    </location>
</feature>
<evidence type="ECO:0000313" key="14">
    <source>
        <dbReference type="EMBL" id="KRM11553.1"/>
    </source>
</evidence>
<dbReference type="InterPro" id="IPR011010">
    <property type="entry name" value="DNA_brk_join_enz"/>
</dbReference>
<dbReference type="NCBIfam" id="NF040815">
    <property type="entry name" value="recomb_XerA_Arch"/>
    <property type="match status" value="1"/>
</dbReference>
<evidence type="ECO:0000256" key="7">
    <source>
        <dbReference type="ARBA" id="ARBA00023125"/>
    </source>
</evidence>
<dbReference type="InterPro" id="IPR044068">
    <property type="entry name" value="CB"/>
</dbReference>
<dbReference type="OrthoDB" id="9801717at2"/>
<dbReference type="CDD" id="cd00798">
    <property type="entry name" value="INT_XerDC_C"/>
    <property type="match status" value="1"/>
</dbReference>
<dbReference type="AlphaFoldDB" id="A0A0R1W0X3"/>
<evidence type="ECO:0000256" key="1">
    <source>
        <dbReference type="ARBA" id="ARBA00004496"/>
    </source>
</evidence>
<dbReference type="PROSITE" id="PS51900">
    <property type="entry name" value="CB"/>
    <property type="match status" value="1"/>
</dbReference>
<dbReference type="Gene3D" id="1.10.150.130">
    <property type="match status" value="1"/>
</dbReference>
<protein>
    <recommendedName>
        <fullName evidence="10 11">Tyrosine recombinase XerC</fullName>
    </recommendedName>
</protein>
<dbReference type="GO" id="GO:0005737">
    <property type="term" value="C:cytoplasm"/>
    <property type="evidence" value="ECO:0007669"/>
    <property type="project" value="UniProtKB-SubCell"/>
</dbReference>
<keyword evidence="3 10" id="KW-0963">Cytoplasm</keyword>
<dbReference type="GO" id="GO:0009037">
    <property type="term" value="F:tyrosine-based site-specific recombinase activity"/>
    <property type="evidence" value="ECO:0007669"/>
    <property type="project" value="UniProtKB-UniRule"/>
</dbReference>
<evidence type="ECO:0000256" key="8">
    <source>
        <dbReference type="ARBA" id="ARBA00023172"/>
    </source>
</evidence>
<evidence type="ECO:0000256" key="6">
    <source>
        <dbReference type="ARBA" id="ARBA00022908"/>
    </source>
</evidence>
<feature type="active site" evidence="10">
    <location>
        <position position="272"/>
    </location>
</feature>
<dbReference type="InterPro" id="IPR013762">
    <property type="entry name" value="Integrase-like_cat_sf"/>
</dbReference>
<dbReference type="HAMAP" id="MF_01808">
    <property type="entry name" value="Recomb_XerC_XerD"/>
    <property type="match status" value="1"/>
</dbReference>
<feature type="active site" evidence="10">
    <location>
        <position position="246"/>
    </location>
</feature>
<reference evidence="14 15" key="1">
    <citation type="journal article" date="2015" name="Genome Announc.">
        <title>Expanding the biotechnology potential of lactobacilli through comparative genomics of 213 strains and associated genera.</title>
        <authorList>
            <person name="Sun Z."/>
            <person name="Harris H.M."/>
            <person name="McCann A."/>
            <person name="Guo C."/>
            <person name="Argimon S."/>
            <person name="Zhang W."/>
            <person name="Yang X."/>
            <person name="Jeffery I.B."/>
            <person name="Cooney J.C."/>
            <person name="Kagawa T.F."/>
            <person name="Liu W."/>
            <person name="Song Y."/>
            <person name="Salvetti E."/>
            <person name="Wrobel A."/>
            <person name="Rasinkangas P."/>
            <person name="Parkhill J."/>
            <person name="Rea M.C."/>
            <person name="O'Sullivan O."/>
            <person name="Ritari J."/>
            <person name="Douillard F.P."/>
            <person name="Paul Ross R."/>
            <person name="Yang R."/>
            <person name="Briner A.E."/>
            <person name="Felis G.E."/>
            <person name="de Vos W.M."/>
            <person name="Barrangou R."/>
            <person name="Klaenhammer T.R."/>
            <person name="Caufield P.W."/>
            <person name="Cui Y."/>
            <person name="Zhang H."/>
            <person name="O'Toole P.W."/>
        </authorList>
    </citation>
    <scope>NUCLEOTIDE SEQUENCE [LARGE SCALE GENOMIC DNA]</scope>
    <source>
        <strain evidence="14 15">DSM 5007</strain>
    </source>
</reference>
<feature type="active site" evidence="10">
    <location>
        <position position="149"/>
    </location>
</feature>
<dbReference type="InterPro" id="IPR011931">
    <property type="entry name" value="Recomb_XerC"/>
</dbReference>
<keyword evidence="8 10" id="KW-0233">DNA recombination</keyword>
<dbReference type="PANTHER" id="PTHR30349:SF77">
    <property type="entry name" value="TYROSINE RECOMBINASE XERC"/>
    <property type="match status" value="1"/>
</dbReference>
<feature type="active site" evidence="10">
    <location>
        <position position="249"/>
    </location>
</feature>
<dbReference type="Pfam" id="PF00589">
    <property type="entry name" value="Phage_integrase"/>
    <property type="match status" value="1"/>
</dbReference>
<name>A0A0R1W0X3_9LACO</name>
<evidence type="ECO:0000259" key="12">
    <source>
        <dbReference type="PROSITE" id="PS51898"/>
    </source>
</evidence>
<dbReference type="NCBIfam" id="NF001399">
    <property type="entry name" value="PRK00283.1"/>
    <property type="match status" value="1"/>
</dbReference>
<accession>A0A0R1W0X3</accession>
<dbReference type="PROSITE" id="PS51898">
    <property type="entry name" value="TYR_RECOMBINASE"/>
    <property type="match status" value="1"/>
</dbReference>
<evidence type="ECO:0000259" key="13">
    <source>
        <dbReference type="PROSITE" id="PS51900"/>
    </source>
</evidence>
<organism evidence="14 15">
    <name type="scientific">Paucilactobacillus suebicus DSM 5007 = KCTC 3549</name>
    <dbReference type="NCBI Taxonomy" id="1423807"/>
    <lineage>
        <taxon>Bacteria</taxon>
        <taxon>Bacillati</taxon>
        <taxon>Bacillota</taxon>
        <taxon>Bacilli</taxon>
        <taxon>Lactobacillales</taxon>
        <taxon>Lactobacillaceae</taxon>
        <taxon>Paucilactobacillus</taxon>
    </lineage>
</organism>
<dbReference type="GO" id="GO:0003677">
    <property type="term" value="F:DNA binding"/>
    <property type="evidence" value="ECO:0007669"/>
    <property type="project" value="UniProtKB-UniRule"/>
</dbReference>
<feature type="domain" description="Core-binding (CB)" evidence="13">
    <location>
        <begin position="1"/>
        <end position="87"/>
    </location>
</feature>
<comment type="subunit">
    <text evidence="10">Forms a cyclic heterotetrameric complex composed of two molecules of XerC and two molecules of XerD.</text>
</comment>
<evidence type="ECO:0000256" key="4">
    <source>
        <dbReference type="ARBA" id="ARBA00022618"/>
    </source>
</evidence>
<dbReference type="Pfam" id="PF02899">
    <property type="entry name" value="Phage_int_SAM_1"/>
    <property type="match status" value="1"/>
</dbReference>
<dbReference type="GO" id="GO:0007059">
    <property type="term" value="P:chromosome segregation"/>
    <property type="evidence" value="ECO:0007669"/>
    <property type="project" value="UniProtKB-UniRule"/>
</dbReference>
<gene>
    <name evidence="10" type="primary">xerC</name>
    <name evidence="14" type="ORF">FD16_GL000671</name>
</gene>
<dbReference type="InterPro" id="IPR004107">
    <property type="entry name" value="Integrase_SAM-like_N"/>
</dbReference>
<comment type="similarity">
    <text evidence="2 10">Belongs to the 'phage' integrase family. XerC subfamily.</text>
</comment>
<comment type="caution">
    <text evidence="14">The sequence shown here is derived from an EMBL/GenBank/DDBJ whole genome shotgun (WGS) entry which is preliminary data.</text>
</comment>
<comment type="function">
    <text evidence="10">Site-specific tyrosine recombinase, which acts by catalyzing the cutting and rejoining of the recombining DNA molecules. The XerC-XerD complex is essential to convert dimers of the bacterial chromosome into monomers to permit their segregation at cell division. It also contributes to the segregational stability of plasmids.</text>
</comment>
<evidence type="ECO:0000256" key="5">
    <source>
        <dbReference type="ARBA" id="ARBA00022829"/>
    </source>
</evidence>
<dbReference type="STRING" id="1423807.FD16_GL000671"/>
<proteinExistence type="inferred from homology"/>
<dbReference type="InterPro" id="IPR002104">
    <property type="entry name" value="Integrase_catalytic"/>
</dbReference>
<dbReference type="EMBL" id="AZGF01000018">
    <property type="protein sequence ID" value="KRM11553.1"/>
    <property type="molecule type" value="Genomic_DNA"/>
</dbReference>
<dbReference type="InterPro" id="IPR023009">
    <property type="entry name" value="Tyrosine_recombinase_XerC/XerD"/>
</dbReference>
<dbReference type="PATRIC" id="fig|1423807.3.peg.679"/>
<evidence type="ECO:0000256" key="11">
    <source>
        <dbReference type="NCBIfam" id="TIGR02224"/>
    </source>
</evidence>
<keyword evidence="5 10" id="KW-0159">Chromosome partition</keyword>
<keyword evidence="15" id="KW-1185">Reference proteome</keyword>
<evidence type="ECO:0000256" key="10">
    <source>
        <dbReference type="HAMAP-Rule" id="MF_01808"/>
    </source>
</evidence>
<dbReference type="InterPro" id="IPR050090">
    <property type="entry name" value="Tyrosine_recombinase_XerCD"/>
</dbReference>
<keyword evidence="4 10" id="KW-0132">Cell division</keyword>
<dbReference type="Gene3D" id="1.10.443.10">
    <property type="entry name" value="Intergrase catalytic core"/>
    <property type="match status" value="1"/>
</dbReference>
<keyword evidence="9 10" id="KW-0131">Cell cycle</keyword>
<dbReference type="NCBIfam" id="TIGR02224">
    <property type="entry name" value="recomb_XerC"/>
    <property type="match status" value="1"/>
</dbReference>
<feature type="active site" evidence="10">
    <location>
        <position position="173"/>
    </location>
</feature>
<keyword evidence="7 10" id="KW-0238">DNA-binding</keyword>
<dbReference type="Proteomes" id="UP000051820">
    <property type="component" value="Unassembled WGS sequence"/>
</dbReference>
<dbReference type="SUPFAM" id="SSF56349">
    <property type="entry name" value="DNA breaking-rejoining enzymes"/>
    <property type="match status" value="1"/>
</dbReference>
<keyword evidence="6 10" id="KW-0229">DNA integration</keyword>
<comment type="subcellular location">
    <subcellularLocation>
        <location evidence="1 10">Cytoplasm</location>
    </subcellularLocation>
</comment>
<evidence type="ECO:0000313" key="15">
    <source>
        <dbReference type="Proteomes" id="UP000051820"/>
    </source>
</evidence>
<dbReference type="RefSeq" id="WP_010622184.1">
    <property type="nucleotide sequence ID" value="NZ_AZGF01000018.1"/>
</dbReference>
<dbReference type="PANTHER" id="PTHR30349">
    <property type="entry name" value="PHAGE INTEGRASE-RELATED"/>
    <property type="match status" value="1"/>
</dbReference>
<sequence length="310" mass="36090">MSENIEDLFLKYLTVERQYSAETVTAYHEDIDHFKKFLIENGGLKNWQDVDKLDARVYLSNLNEHKYQRTTIARKISSLRSFFNFLSKNEIVTSNPFSNITLKHHQERLPRFFYEKEMNALFAAAKGDGKPLDKRNSAILEVLYATGMRVSECVNLTLSNIDFDVSMILIRGKGDKERYVPFGSYAKNALQDYIKDCRAPVMKKYDQDHDFVFINHYGKQITTTGVEYVLNQIIKKSSLTVKIHPHMIRHTFATHLLNNGADLLTVQELLGHSSLSTTQIYTHVTKEHLQQDYQKFFPRAKKEQNNHDQD</sequence>
<dbReference type="eggNOG" id="COG4974">
    <property type="taxonomic scope" value="Bacteria"/>
</dbReference>
<evidence type="ECO:0000256" key="9">
    <source>
        <dbReference type="ARBA" id="ARBA00023306"/>
    </source>
</evidence>
<dbReference type="InterPro" id="IPR010998">
    <property type="entry name" value="Integrase_recombinase_N"/>
</dbReference>
<evidence type="ECO:0000256" key="3">
    <source>
        <dbReference type="ARBA" id="ARBA00022490"/>
    </source>
</evidence>